<evidence type="ECO:0000313" key="3">
    <source>
        <dbReference type="Ensembl" id="ENSSPAP00000016962.1"/>
    </source>
</evidence>
<dbReference type="InterPro" id="IPR007110">
    <property type="entry name" value="Ig-like_dom"/>
</dbReference>
<dbReference type="GO" id="GO:0005886">
    <property type="term" value="C:plasma membrane"/>
    <property type="evidence" value="ECO:0007669"/>
    <property type="project" value="TreeGrafter"/>
</dbReference>
<dbReference type="GO" id="GO:0045124">
    <property type="term" value="P:regulation of bone resorption"/>
    <property type="evidence" value="ECO:0007669"/>
    <property type="project" value="TreeGrafter"/>
</dbReference>
<dbReference type="GO" id="GO:0032956">
    <property type="term" value="P:regulation of actin cytoskeleton organization"/>
    <property type="evidence" value="ECO:0007669"/>
    <property type="project" value="TreeGrafter"/>
</dbReference>
<evidence type="ECO:0000259" key="2">
    <source>
        <dbReference type="PROSITE" id="PS50835"/>
    </source>
</evidence>
<evidence type="ECO:0000256" key="1">
    <source>
        <dbReference type="SAM" id="Phobius"/>
    </source>
</evidence>
<keyword evidence="1" id="KW-0812">Transmembrane</keyword>
<dbReference type="GeneTree" id="ENSGT01030000234909"/>
<protein>
    <submittedName>
        <fullName evidence="3">Sialic acid-binding Ig-like lectin 15</fullName>
    </submittedName>
</protein>
<sequence length="300" mass="33029">MKPNLKTWSFSSGAVSALTMTVSPVVTVSRGEDAVLNCSFTHGPKGYSGKITVKWLARDPKTEPFFKCSVTNDSMEAANECSGSGLKYSLDGDPRRGQLSLLIRKVELLDNGTFFCRVELDRGKNSEKKIDLFVELAPQIPNLSVVEAPCGSDSTPRSLRCEVEGHPLPKVVYLSVTKRLLEVQVQTLVIGPYSRTTCIPYLQEQEEEVTCRAESRLGEAERTYPTTNHLMIILTVCGVVVLLLLLLSAGITIYCLKTRNPPPQDSEPPAAREIETVYSELTIVELPHGNSVQQREEAGE</sequence>
<dbReference type="InterPro" id="IPR042836">
    <property type="entry name" value="SIG15"/>
</dbReference>
<dbReference type="PANTHER" id="PTHR46942">
    <property type="entry name" value="SIALIC ACID-BINDING IG-LIKE LECTIN 15"/>
    <property type="match status" value="1"/>
</dbReference>
<dbReference type="InterPro" id="IPR036179">
    <property type="entry name" value="Ig-like_dom_sf"/>
</dbReference>
<dbReference type="InterPro" id="IPR013783">
    <property type="entry name" value="Ig-like_fold"/>
</dbReference>
<dbReference type="STRING" id="144197.ENSSPAP00000016962"/>
<name>A0A3B5ATU9_9TELE</name>
<dbReference type="PROSITE" id="PS50835">
    <property type="entry name" value="IG_LIKE"/>
    <property type="match status" value="1"/>
</dbReference>
<dbReference type="AlphaFoldDB" id="A0A3B5ATU9"/>
<dbReference type="GO" id="GO:2001204">
    <property type="term" value="P:regulation of osteoclast development"/>
    <property type="evidence" value="ECO:0007669"/>
    <property type="project" value="TreeGrafter"/>
</dbReference>
<dbReference type="Ensembl" id="ENSSPAT00000017226.1">
    <property type="protein sequence ID" value="ENSSPAP00000016962.1"/>
    <property type="gene ID" value="ENSSPAG00000012810.1"/>
</dbReference>
<keyword evidence="1" id="KW-0472">Membrane</keyword>
<dbReference type="Gene3D" id="2.60.40.10">
    <property type="entry name" value="Immunoglobulins"/>
    <property type="match status" value="1"/>
</dbReference>
<feature type="domain" description="Ig-like" evidence="2">
    <location>
        <begin position="3"/>
        <end position="131"/>
    </location>
</feature>
<dbReference type="InterPro" id="IPR003599">
    <property type="entry name" value="Ig_sub"/>
</dbReference>
<proteinExistence type="predicted"/>
<dbReference type="InterPro" id="IPR013106">
    <property type="entry name" value="Ig_V-set"/>
</dbReference>
<accession>A0A3B5ATU9</accession>
<dbReference type="PANTHER" id="PTHR46942:SF1">
    <property type="entry name" value="SIALIC ACID-BINDING IG-LIKE LECTIN 15"/>
    <property type="match status" value="1"/>
</dbReference>
<dbReference type="SUPFAM" id="SSF48726">
    <property type="entry name" value="Immunoglobulin"/>
    <property type="match status" value="1"/>
</dbReference>
<keyword evidence="1" id="KW-1133">Transmembrane helix</keyword>
<organism evidence="3">
    <name type="scientific">Stegastes partitus</name>
    <name type="common">bicolor damselfish</name>
    <dbReference type="NCBI Taxonomy" id="144197"/>
    <lineage>
        <taxon>Eukaryota</taxon>
        <taxon>Metazoa</taxon>
        <taxon>Chordata</taxon>
        <taxon>Craniata</taxon>
        <taxon>Vertebrata</taxon>
        <taxon>Euteleostomi</taxon>
        <taxon>Actinopterygii</taxon>
        <taxon>Neopterygii</taxon>
        <taxon>Teleostei</taxon>
        <taxon>Neoteleostei</taxon>
        <taxon>Acanthomorphata</taxon>
        <taxon>Ovalentaria</taxon>
        <taxon>Pomacentridae</taxon>
        <taxon>Stegastes</taxon>
    </lineage>
</organism>
<dbReference type="SMART" id="SM00409">
    <property type="entry name" value="IG"/>
    <property type="match status" value="1"/>
</dbReference>
<feature type="transmembrane region" description="Helical" evidence="1">
    <location>
        <begin position="230"/>
        <end position="256"/>
    </location>
</feature>
<dbReference type="Pfam" id="PF07686">
    <property type="entry name" value="V-set"/>
    <property type="match status" value="1"/>
</dbReference>
<reference evidence="3" key="1">
    <citation type="submission" date="2023-09" db="UniProtKB">
        <authorList>
            <consortium name="Ensembl"/>
        </authorList>
    </citation>
    <scope>IDENTIFICATION</scope>
</reference>